<dbReference type="PANTHER" id="PTHR10803:SF3">
    <property type="entry name" value="ATPASE GET3"/>
    <property type="match status" value="1"/>
</dbReference>
<keyword evidence="4" id="KW-1185">Reference proteome</keyword>
<dbReference type="InterPro" id="IPR027417">
    <property type="entry name" value="P-loop_NTPase"/>
</dbReference>
<evidence type="ECO:0000313" key="3">
    <source>
        <dbReference type="EMBL" id="MFD1778161.1"/>
    </source>
</evidence>
<dbReference type="CDD" id="cd02035">
    <property type="entry name" value="ArsA"/>
    <property type="match status" value="1"/>
</dbReference>
<dbReference type="Pfam" id="PF02374">
    <property type="entry name" value="ArsA_ATPase"/>
    <property type="match status" value="1"/>
</dbReference>
<dbReference type="InterPro" id="IPR016300">
    <property type="entry name" value="ATPase_ArsA/GET3"/>
</dbReference>
<evidence type="ECO:0000259" key="2">
    <source>
        <dbReference type="Pfam" id="PF02374"/>
    </source>
</evidence>
<organism evidence="3 4">
    <name type="scientific">Fredinandcohnia salidurans</name>
    <dbReference type="NCBI Taxonomy" id="2595041"/>
    <lineage>
        <taxon>Bacteria</taxon>
        <taxon>Bacillati</taxon>
        <taxon>Bacillota</taxon>
        <taxon>Bacilli</taxon>
        <taxon>Bacillales</taxon>
        <taxon>Bacillaceae</taxon>
        <taxon>Fredinandcohnia</taxon>
    </lineage>
</organism>
<name>A0ABW4MKP3_9BACI</name>
<dbReference type="InterPro" id="IPR025723">
    <property type="entry name" value="ArsA/GET3_ATPase-like"/>
</dbReference>
<gene>
    <name evidence="3" type="ORF">ACFSFW_05735</name>
</gene>
<evidence type="ECO:0000256" key="1">
    <source>
        <dbReference type="ARBA" id="ARBA00011040"/>
    </source>
</evidence>
<accession>A0ABW4MKP3</accession>
<dbReference type="SUPFAM" id="SSF52540">
    <property type="entry name" value="P-loop containing nucleoside triphosphate hydrolases"/>
    <property type="match status" value="1"/>
</dbReference>
<dbReference type="Gene3D" id="3.40.50.300">
    <property type="entry name" value="P-loop containing nucleotide triphosphate hydrolases"/>
    <property type="match status" value="1"/>
</dbReference>
<sequence length="317" mass="35883">MIGDRNIVFVGGKGGVGKSTSAAALAILHAQQGLKTLLVSTDPAHNVGDIFHKALKNQAIEVYPGMEAIEIDPEIESRKYILTVKENIQGVVSSHMQDEVNRQIDAASSSPGAEEAALFDRIVSIILDEGRHYDTIIFDTAPTGHTIRLLTLPELMSVWIDGMLERRKKRNDTYTQLLNDGEPIDDPIYKVLQRRKERFSAVRELILNKDMTGYIFVLNPERLPIIETANALRLLDRHDIGVDTLFINKFLAENIDGDFLKKRKSNEQEYISKIEKEFPTQQKVYIPLFETDINSVKLLEDFAEHIKTKIVRKSTNK</sequence>
<dbReference type="RefSeq" id="WP_388035952.1">
    <property type="nucleotide sequence ID" value="NZ_JBHUEK010000007.1"/>
</dbReference>
<feature type="domain" description="ArsA/GET3 Anion-transporting ATPase-like" evidence="2">
    <location>
        <begin position="6"/>
        <end position="306"/>
    </location>
</feature>
<comment type="similarity">
    <text evidence="1">Belongs to the arsA ATPase family.</text>
</comment>
<proteinExistence type="inferred from homology"/>
<dbReference type="NCBIfam" id="TIGR00345">
    <property type="entry name" value="GET3_arsA_TRC40"/>
    <property type="match status" value="1"/>
</dbReference>
<dbReference type="PANTHER" id="PTHR10803">
    <property type="entry name" value="ARSENICAL PUMP-DRIVING ATPASE ARSENITE-TRANSLOCATING ATPASE"/>
    <property type="match status" value="1"/>
</dbReference>
<dbReference type="Proteomes" id="UP001597227">
    <property type="component" value="Unassembled WGS sequence"/>
</dbReference>
<comment type="caution">
    <text evidence="3">The sequence shown here is derived from an EMBL/GenBank/DDBJ whole genome shotgun (WGS) entry which is preliminary data.</text>
</comment>
<evidence type="ECO:0000313" key="4">
    <source>
        <dbReference type="Proteomes" id="UP001597227"/>
    </source>
</evidence>
<reference evidence="4" key="1">
    <citation type="journal article" date="2019" name="Int. J. Syst. Evol. Microbiol.">
        <title>The Global Catalogue of Microorganisms (GCM) 10K type strain sequencing project: providing services to taxonomists for standard genome sequencing and annotation.</title>
        <authorList>
            <consortium name="The Broad Institute Genomics Platform"/>
            <consortium name="The Broad Institute Genome Sequencing Center for Infectious Disease"/>
            <person name="Wu L."/>
            <person name="Ma J."/>
        </authorList>
    </citation>
    <scope>NUCLEOTIDE SEQUENCE [LARGE SCALE GENOMIC DNA]</scope>
    <source>
        <strain evidence="4">CCUG 15531</strain>
    </source>
</reference>
<dbReference type="EMBL" id="JBHUEK010000007">
    <property type="protein sequence ID" value="MFD1778161.1"/>
    <property type="molecule type" value="Genomic_DNA"/>
</dbReference>
<protein>
    <submittedName>
        <fullName evidence="3">ArsA family ATPase</fullName>
    </submittedName>
</protein>